<evidence type="ECO:0000313" key="3">
    <source>
        <dbReference type="Proteomes" id="UP000251993"/>
    </source>
</evidence>
<keyword evidence="1" id="KW-0812">Transmembrane</keyword>
<dbReference type="EMBL" id="CP030850">
    <property type="protein sequence ID" value="AXE21727.1"/>
    <property type="molecule type" value="Genomic_DNA"/>
</dbReference>
<accession>A0A344TSV6</accession>
<evidence type="ECO:0008006" key="4">
    <source>
        <dbReference type="Google" id="ProtNLM"/>
    </source>
</evidence>
<keyword evidence="3" id="KW-1185">Reference proteome</keyword>
<feature type="transmembrane region" description="Helical" evidence="1">
    <location>
        <begin position="33"/>
        <end position="49"/>
    </location>
</feature>
<dbReference type="RefSeq" id="WP_114070468.1">
    <property type="nucleotide sequence ID" value="NZ_CP030850.1"/>
</dbReference>
<organism evidence="2 3">
    <name type="scientific">Runella rosea</name>
    <dbReference type="NCBI Taxonomy" id="2259595"/>
    <lineage>
        <taxon>Bacteria</taxon>
        <taxon>Pseudomonadati</taxon>
        <taxon>Bacteroidota</taxon>
        <taxon>Cytophagia</taxon>
        <taxon>Cytophagales</taxon>
        <taxon>Spirosomataceae</taxon>
        <taxon>Runella</taxon>
    </lineage>
</organism>
<evidence type="ECO:0000313" key="2">
    <source>
        <dbReference type="EMBL" id="AXE21727.1"/>
    </source>
</evidence>
<evidence type="ECO:0000256" key="1">
    <source>
        <dbReference type="SAM" id="Phobius"/>
    </source>
</evidence>
<keyword evidence="1" id="KW-1133">Transmembrane helix</keyword>
<keyword evidence="1" id="KW-0472">Membrane</keyword>
<dbReference type="KEGG" id="run:DR864_24760"/>
<gene>
    <name evidence="2" type="ORF">DR864_24760</name>
</gene>
<dbReference type="OrthoDB" id="981547at2"/>
<proteinExistence type="predicted"/>
<feature type="transmembrane region" description="Helical" evidence="1">
    <location>
        <begin position="91"/>
        <end position="113"/>
    </location>
</feature>
<feature type="transmembrane region" description="Helical" evidence="1">
    <location>
        <begin position="61"/>
        <end position="85"/>
    </location>
</feature>
<dbReference type="Proteomes" id="UP000251993">
    <property type="component" value="Chromosome"/>
</dbReference>
<sequence length="121" mass="14612">MFRTILFTFFLGIVLFTADYFSAGTYIHPEKWTILAFFFVVSLLQHRLMEQGFKENRERFVQFYLTTVVVRLLMCLVFVGVFLYFKVTAPNSFVVTFFAFYLFYTCFEIYGLYRNLRRDLE</sequence>
<reference evidence="2 3" key="1">
    <citation type="submission" date="2018-07" db="EMBL/GenBank/DDBJ databases">
        <title>Genome sequencing of Runella.</title>
        <authorList>
            <person name="Baek M.-G."/>
            <person name="Yi H."/>
        </authorList>
    </citation>
    <scope>NUCLEOTIDE SEQUENCE [LARGE SCALE GENOMIC DNA]</scope>
    <source>
        <strain evidence="2 3">HYN0085</strain>
    </source>
</reference>
<protein>
    <recommendedName>
        <fullName evidence="4">ATP synthase I chain</fullName>
    </recommendedName>
</protein>
<dbReference type="AlphaFoldDB" id="A0A344TSV6"/>
<name>A0A344TSV6_9BACT</name>